<feature type="compositionally biased region" description="Low complexity" evidence="7">
    <location>
        <begin position="544"/>
        <end position="564"/>
    </location>
</feature>
<evidence type="ECO:0000313" key="9">
    <source>
        <dbReference type="EMBL" id="KAL3289457.1"/>
    </source>
</evidence>
<dbReference type="AlphaFoldDB" id="A0ABD2PF99"/>
<dbReference type="PANTHER" id="PTHR19139">
    <property type="entry name" value="AQUAPORIN TRANSPORTER"/>
    <property type="match status" value="1"/>
</dbReference>
<feature type="region of interest" description="Disordered" evidence="7">
    <location>
        <begin position="539"/>
        <end position="564"/>
    </location>
</feature>
<dbReference type="PROSITE" id="PS00221">
    <property type="entry name" value="MIP"/>
    <property type="match status" value="1"/>
</dbReference>
<dbReference type="GO" id="GO:0016020">
    <property type="term" value="C:membrane"/>
    <property type="evidence" value="ECO:0007669"/>
    <property type="project" value="UniProtKB-SubCell"/>
</dbReference>
<keyword evidence="6 8" id="KW-0472">Membrane</keyword>
<evidence type="ECO:0000256" key="4">
    <source>
        <dbReference type="ARBA" id="ARBA00022692"/>
    </source>
</evidence>
<evidence type="ECO:0000256" key="6">
    <source>
        <dbReference type="ARBA" id="ARBA00023136"/>
    </source>
</evidence>
<dbReference type="SUPFAM" id="SSF81338">
    <property type="entry name" value="Aquaporin-like"/>
    <property type="match status" value="1"/>
</dbReference>
<proteinExistence type="inferred from homology"/>
<keyword evidence="3" id="KW-0813">Transport</keyword>
<feature type="transmembrane region" description="Helical" evidence="8">
    <location>
        <begin position="177"/>
        <end position="194"/>
    </location>
</feature>
<dbReference type="Pfam" id="PF00230">
    <property type="entry name" value="MIP"/>
    <property type="match status" value="1"/>
</dbReference>
<comment type="caution">
    <text evidence="9">The sequence shown here is derived from an EMBL/GenBank/DDBJ whole genome shotgun (WGS) entry which is preliminary data.</text>
</comment>
<dbReference type="InterPro" id="IPR022357">
    <property type="entry name" value="MIP_CS"/>
</dbReference>
<feature type="transmembrane region" description="Helical" evidence="8">
    <location>
        <begin position="63"/>
        <end position="92"/>
    </location>
</feature>
<dbReference type="CDD" id="cd00333">
    <property type="entry name" value="MIP"/>
    <property type="match status" value="1"/>
</dbReference>
<dbReference type="PANTHER" id="PTHR19139:SF268">
    <property type="entry name" value="NEUROGENIC PROTEIN BIG BRAIN"/>
    <property type="match status" value="1"/>
</dbReference>
<feature type="compositionally biased region" description="Polar residues" evidence="7">
    <location>
        <begin position="444"/>
        <end position="454"/>
    </location>
</feature>
<evidence type="ECO:0000256" key="3">
    <source>
        <dbReference type="ARBA" id="ARBA00022448"/>
    </source>
</evidence>
<evidence type="ECO:0000313" key="10">
    <source>
        <dbReference type="Proteomes" id="UP001516400"/>
    </source>
</evidence>
<protein>
    <recommendedName>
        <fullName evidence="11">Big brain</fullName>
    </recommendedName>
</protein>
<keyword evidence="10" id="KW-1185">Reference proteome</keyword>
<dbReference type="PRINTS" id="PR00783">
    <property type="entry name" value="MINTRINSICP"/>
</dbReference>
<evidence type="ECO:0008006" key="11">
    <source>
        <dbReference type="Google" id="ProtNLM"/>
    </source>
</evidence>
<dbReference type="EMBL" id="JABFTP020000186">
    <property type="protein sequence ID" value="KAL3289457.1"/>
    <property type="molecule type" value="Genomic_DNA"/>
</dbReference>
<organism evidence="9 10">
    <name type="scientific">Cryptolaemus montrouzieri</name>
    <dbReference type="NCBI Taxonomy" id="559131"/>
    <lineage>
        <taxon>Eukaryota</taxon>
        <taxon>Metazoa</taxon>
        <taxon>Ecdysozoa</taxon>
        <taxon>Arthropoda</taxon>
        <taxon>Hexapoda</taxon>
        <taxon>Insecta</taxon>
        <taxon>Pterygota</taxon>
        <taxon>Neoptera</taxon>
        <taxon>Endopterygota</taxon>
        <taxon>Coleoptera</taxon>
        <taxon>Polyphaga</taxon>
        <taxon>Cucujiformia</taxon>
        <taxon>Coccinelloidea</taxon>
        <taxon>Coccinellidae</taxon>
        <taxon>Scymninae</taxon>
        <taxon>Scymnini</taxon>
        <taxon>Cryptolaemus</taxon>
    </lineage>
</organism>
<comment type="subcellular location">
    <subcellularLocation>
        <location evidence="1">Membrane</location>
        <topology evidence="1">Multi-pass membrane protein</topology>
    </subcellularLocation>
</comment>
<evidence type="ECO:0000256" key="2">
    <source>
        <dbReference type="ARBA" id="ARBA00006175"/>
    </source>
</evidence>
<comment type="similarity">
    <text evidence="2">Belongs to the MIP/aquaporin (TC 1.A.8) family.</text>
</comment>
<dbReference type="Proteomes" id="UP001516400">
    <property type="component" value="Unassembled WGS sequence"/>
</dbReference>
<evidence type="ECO:0000256" key="5">
    <source>
        <dbReference type="ARBA" id="ARBA00022989"/>
    </source>
</evidence>
<feature type="region of interest" description="Disordered" evidence="7">
    <location>
        <begin position="444"/>
        <end position="523"/>
    </location>
</feature>
<evidence type="ECO:0000256" key="8">
    <source>
        <dbReference type="SAM" id="Phobius"/>
    </source>
</evidence>
<feature type="transmembrane region" description="Helical" evidence="8">
    <location>
        <begin position="244"/>
        <end position="264"/>
    </location>
</feature>
<dbReference type="InterPro" id="IPR023271">
    <property type="entry name" value="Aquaporin-like"/>
</dbReference>
<dbReference type="FunFam" id="1.20.1080.10:FF:000026">
    <property type="entry name" value="Big brain"/>
    <property type="match status" value="1"/>
</dbReference>
<accession>A0ABD2PF99</accession>
<dbReference type="InterPro" id="IPR000425">
    <property type="entry name" value="MIP"/>
</dbReference>
<dbReference type="InterPro" id="IPR034294">
    <property type="entry name" value="Aquaporin_transptr"/>
</dbReference>
<feature type="compositionally biased region" description="Low complexity" evidence="7">
    <location>
        <begin position="476"/>
        <end position="487"/>
    </location>
</feature>
<feature type="region of interest" description="Disordered" evidence="7">
    <location>
        <begin position="418"/>
        <end position="437"/>
    </location>
</feature>
<gene>
    <name evidence="9" type="ORF">HHI36_022881</name>
</gene>
<feature type="compositionally biased region" description="Polar residues" evidence="7">
    <location>
        <begin position="427"/>
        <end position="437"/>
    </location>
</feature>
<evidence type="ECO:0000256" key="1">
    <source>
        <dbReference type="ARBA" id="ARBA00004141"/>
    </source>
</evidence>
<keyword evidence="5 8" id="KW-1133">Transmembrane helix</keyword>
<reference evidence="9 10" key="1">
    <citation type="journal article" date="2021" name="BMC Biol.">
        <title>Horizontally acquired antibacterial genes associated with adaptive radiation of ladybird beetles.</title>
        <authorList>
            <person name="Li H.S."/>
            <person name="Tang X.F."/>
            <person name="Huang Y.H."/>
            <person name="Xu Z.Y."/>
            <person name="Chen M.L."/>
            <person name="Du X.Y."/>
            <person name="Qiu B.Y."/>
            <person name="Chen P.T."/>
            <person name="Zhang W."/>
            <person name="Slipinski A."/>
            <person name="Escalona H.E."/>
            <person name="Waterhouse R.M."/>
            <person name="Zwick A."/>
            <person name="Pang H."/>
        </authorList>
    </citation>
    <scope>NUCLEOTIDE SEQUENCE [LARGE SCALE GENOMIC DNA]</scope>
    <source>
        <strain evidence="9">SYSU2018</strain>
    </source>
</reference>
<sequence>MADDKINMNEENVEYHLVTIFEKLENLKNQNNLKIKTSNVPVSVEIRTLELYRSVISECMASFVYVLVVCGAIAGAGVGASISSMLLATALAAGFAMTSLTQCFGHISGAHVNPAVTIALAVTKHISMLRSILFVIAQCGGAIAGAAFLYGVTVPGYQANLSATLNHTSSVAPWERFGVELILTFIVVFSYFVSMETYRRYMSSSALTIGATYSACSFVSMPYLNPARSLGPSFVLNRFDSHWVYWLGPVLGGIAAGITYEYIFNSARQRKHHKNSHDEDSSSIPSDEDTYDDLDKPNAPRFHGSTYNNYRGIGNSHLGYCASLASVGLYSGPSKQLERVESLYGGTKSLCCKSPPLTRANLNRSQSVYAKSNTAINRDVIPKPGPLVPAQSLYPMRFNQTNHVHSQNVQNQMQHSEGLYGVRGPPSGTSRSDNYSTTERILYRNNQGEGNASSKYEDNAKPCRSNRPESMYGMVSSQQRRAQPSSQNDENCYAWNYGTSGRNQNNGNYHTNTGATSTFPGKAQAVGNVPNYMTRNVIGSEVRQSPPSQVGSSQGPQHSPNSNY</sequence>
<evidence type="ECO:0000256" key="7">
    <source>
        <dbReference type="SAM" id="MobiDB-lite"/>
    </source>
</evidence>
<name>A0ABD2PF99_9CUCU</name>
<feature type="compositionally biased region" description="Polar residues" evidence="7">
    <location>
        <begin position="497"/>
        <end position="519"/>
    </location>
</feature>
<keyword evidence="4 8" id="KW-0812">Transmembrane</keyword>
<feature type="region of interest" description="Disordered" evidence="7">
    <location>
        <begin position="273"/>
        <end position="298"/>
    </location>
</feature>
<dbReference type="Gene3D" id="1.20.1080.10">
    <property type="entry name" value="Glycerol uptake facilitator protein"/>
    <property type="match status" value="1"/>
</dbReference>
<feature type="transmembrane region" description="Helical" evidence="8">
    <location>
        <begin position="134"/>
        <end position="157"/>
    </location>
</feature>
<feature type="transmembrane region" description="Helical" evidence="8">
    <location>
        <begin position="104"/>
        <end position="122"/>
    </location>
</feature>
<feature type="transmembrane region" description="Helical" evidence="8">
    <location>
        <begin position="206"/>
        <end position="224"/>
    </location>
</feature>